<gene>
    <name evidence="1" type="ORF">JKK62_07705</name>
</gene>
<evidence type="ECO:0000313" key="2">
    <source>
        <dbReference type="Proteomes" id="UP000633365"/>
    </source>
</evidence>
<evidence type="ECO:0000313" key="1">
    <source>
        <dbReference type="EMBL" id="MBK6088535.1"/>
    </source>
</evidence>
<keyword evidence="2" id="KW-1185">Reference proteome</keyword>
<proteinExistence type="predicted"/>
<name>A0A934WRN7_9FIRM</name>
<dbReference type="EMBL" id="JAEQMG010000066">
    <property type="protein sequence ID" value="MBK6088535.1"/>
    <property type="molecule type" value="Genomic_DNA"/>
</dbReference>
<dbReference type="AlphaFoldDB" id="A0A934WRN7"/>
<accession>A0A934WRN7</accession>
<protein>
    <submittedName>
        <fullName evidence="1">Uncharacterized protein</fullName>
    </submittedName>
</protein>
<reference evidence="1" key="1">
    <citation type="submission" date="2021-01" db="EMBL/GenBank/DDBJ databases">
        <title>Genome public.</title>
        <authorList>
            <person name="Liu C."/>
            <person name="Sun Q."/>
        </authorList>
    </citation>
    <scope>NUCLEOTIDE SEQUENCE</scope>
    <source>
        <strain evidence="1">M6</strain>
    </source>
</reference>
<sequence>MPNYEELYYNARSQYSRAVEDRNQINRRTQELSGMRNSLQQALSRDVARLRELQRKLALVQDAERKCAEIINSHFPPVKRGIVAVSEEFQKILASDRGVADISAIYASDLQDTQTDLGTIASDLGRVRRMLEEQLNGVQQSVNHNSSELESVNAQLRNVGDSRAAQARANNYYAQMREYQRRWQNGE</sequence>
<dbReference type="Proteomes" id="UP000633365">
    <property type="component" value="Unassembled WGS sequence"/>
</dbReference>
<organism evidence="1 2">
    <name type="scientific">Ruminococcus difficilis</name>
    <dbReference type="NCBI Taxonomy" id="2763069"/>
    <lineage>
        <taxon>Bacteria</taxon>
        <taxon>Bacillati</taxon>
        <taxon>Bacillota</taxon>
        <taxon>Clostridia</taxon>
        <taxon>Eubacteriales</taxon>
        <taxon>Oscillospiraceae</taxon>
        <taxon>Ruminococcus</taxon>
    </lineage>
</organism>
<comment type="caution">
    <text evidence="1">The sequence shown here is derived from an EMBL/GenBank/DDBJ whole genome shotgun (WGS) entry which is preliminary data.</text>
</comment>
<dbReference type="RefSeq" id="WP_201427430.1">
    <property type="nucleotide sequence ID" value="NZ_JAEQMG010000066.1"/>
</dbReference>